<evidence type="ECO:0000256" key="3">
    <source>
        <dbReference type="ARBA" id="ARBA00023125"/>
    </source>
</evidence>
<proteinExistence type="inferred from homology"/>
<accession>A0A1M7TC61</accession>
<feature type="domain" description="HTH lysR-type" evidence="5">
    <location>
        <begin position="6"/>
        <end position="63"/>
    </location>
</feature>
<evidence type="ECO:0000313" key="6">
    <source>
        <dbReference type="EMBL" id="SHN68310.1"/>
    </source>
</evidence>
<dbReference type="GO" id="GO:0043565">
    <property type="term" value="F:sequence-specific DNA binding"/>
    <property type="evidence" value="ECO:0007669"/>
    <property type="project" value="TreeGrafter"/>
</dbReference>
<protein>
    <submittedName>
        <fullName evidence="6">DNA-binding transcriptional regulator, LysR family</fullName>
    </submittedName>
</protein>
<evidence type="ECO:0000313" key="7">
    <source>
        <dbReference type="Proteomes" id="UP000184339"/>
    </source>
</evidence>
<dbReference type="RefSeq" id="WP_072788187.1">
    <property type="nucleotide sequence ID" value="NZ_FRCX01000012.1"/>
</dbReference>
<dbReference type="EMBL" id="FRCX01000012">
    <property type="protein sequence ID" value="SHN68310.1"/>
    <property type="molecule type" value="Genomic_DNA"/>
</dbReference>
<evidence type="ECO:0000256" key="1">
    <source>
        <dbReference type="ARBA" id="ARBA00009437"/>
    </source>
</evidence>
<dbReference type="PROSITE" id="PS50931">
    <property type="entry name" value="HTH_LYSR"/>
    <property type="match status" value="1"/>
</dbReference>
<dbReference type="GO" id="GO:0010628">
    <property type="term" value="P:positive regulation of gene expression"/>
    <property type="evidence" value="ECO:0007669"/>
    <property type="project" value="TreeGrafter"/>
</dbReference>
<dbReference type="NCBIfam" id="NF008239">
    <property type="entry name" value="PRK11013.1"/>
    <property type="match status" value="1"/>
</dbReference>
<dbReference type="PANTHER" id="PTHR30427:SF1">
    <property type="entry name" value="TRANSCRIPTIONAL ACTIVATOR PROTEIN LYSR"/>
    <property type="match status" value="1"/>
</dbReference>
<dbReference type="AlphaFoldDB" id="A0A1M7TC61"/>
<name>A0A1M7TC61_9BURK</name>
<dbReference type="InterPro" id="IPR036388">
    <property type="entry name" value="WH-like_DNA-bd_sf"/>
</dbReference>
<dbReference type="GO" id="GO:0009089">
    <property type="term" value="P:lysine biosynthetic process via diaminopimelate"/>
    <property type="evidence" value="ECO:0007669"/>
    <property type="project" value="TreeGrafter"/>
</dbReference>
<keyword evidence="3 6" id="KW-0238">DNA-binding</keyword>
<dbReference type="Pfam" id="PF03466">
    <property type="entry name" value="LysR_substrate"/>
    <property type="match status" value="1"/>
</dbReference>
<dbReference type="SUPFAM" id="SSF53850">
    <property type="entry name" value="Periplasmic binding protein-like II"/>
    <property type="match status" value="1"/>
</dbReference>
<evidence type="ECO:0000256" key="4">
    <source>
        <dbReference type="ARBA" id="ARBA00023163"/>
    </source>
</evidence>
<dbReference type="PANTHER" id="PTHR30427">
    <property type="entry name" value="TRANSCRIPTIONAL ACTIVATOR PROTEIN LYSR"/>
    <property type="match status" value="1"/>
</dbReference>
<dbReference type="GO" id="GO:0003700">
    <property type="term" value="F:DNA-binding transcription factor activity"/>
    <property type="evidence" value="ECO:0007669"/>
    <property type="project" value="InterPro"/>
</dbReference>
<dbReference type="SUPFAM" id="SSF46785">
    <property type="entry name" value="Winged helix' DNA-binding domain"/>
    <property type="match status" value="1"/>
</dbReference>
<dbReference type="Pfam" id="PF00126">
    <property type="entry name" value="HTH_1"/>
    <property type="match status" value="1"/>
</dbReference>
<reference evidence="7" key="1">
    <citation type="submission" date="2016-11" db="EMBL/GenBank/DDBJ databases">
        <authorList>
            <person name="Varghese N."/>
            <person name="Submissions S."/>
        </authorList>
    </citation>
    <scope>NUCLEOTIDE SEQUENCE [LARGE SCALE GENOMIC DNA]</scope>
    <source>
        <strain evidence="7">Sac-22</strain>
    </source>
</reference>
<dbReference type="InterPro" id="IPR036390">
    <property type="entry name" value="WH_DNA-bd_sf"/>
</dbReference>
<evidence type="ECO:0000259" key="5">
    <source>
        <dbReference type="PROSITE" id="PS50931"/>
    </source>
</evidence>
<evidence type="ECO:0000256" key="2">
    <source>
        <dbReference type="ARBA" id="ARBA00023015"/>
    </source>
</evidence>
<dbReference type="InterPro" id="IPR000847">
    <property type="entry name" value="LysR_HTH_N"/>
</dbReference>
<sequence length="318" mass="34229">MDTAFLTLRHIEVFRAIMQTGSVTEAAALLNTSQPTVSRELARMEYVCGMRLFERGKGRLQATQEAGTLFGEVQRAYHGMERVRQAVEEIRLHRGVQVSVICQPGLAQSLLPHVCKAFLDNGSDAGIRITPQDQPLLGEWLAAQQFDLGVMESGVAVAGVEHSVIFEGQQVCVLPPGHALARRKVIKPADLAGQPFIRLADGDPQRISIDAAFAAAGVSYRPILQTHSSAAACAMVAQGLGVTVVNPLMAWLAQGQGLVIRRFAPAIPYAVLLALPRYRPPSAAVSAFADAVRRSGKQLAKALAAALKPSFTMDRYEP</sequence>
<keyword evidence="4" id="KW-0804">Transcription</keyword>
<dbReference type="Gene3D" id="3.40.190.290">
    <property type="match status" value="1"/>
</dbReference>
<gene>
    <name evidence="6" type="ORF">SAMN05192549_112152</name>
</gene>
<dbReference type="InterPro" id="IPR005119">
    <property type="entry name" value="LysR_subst-bd"/>
</dbReference>
<comment type="similarity">
    <text evidence="1">Belongs to the LysR transcriptional regulatory family.</text>
</comment>
<dbReference type="PRINTS" id="PR00039">
    <property type="entry name" value="HTHLYSR"/>
</dbReference>
<dbReference type="STRING" id="551987.SAMN05192549_112152"/>
<organism evidence="6 7">
    <name type="scientific">Duganella sacchari</name>
    <dbReference type="NCBI Taxonomy" id="551987"/>
    <lineage>
        <taxon>Bacteria</taxon>
        <taxon>Pseudomonadati</taxon>
        <taxon>Pseudomonadota</taxon>
        <taxon>Betaproteobacteria</taxon>
        <taxon>Burkholderiales</taxon>
        <taxon>Oxalobacteraceae</taxon>
        <taxon>Telluria group</taxon>
        <taxon>Duganella</taxon>
    </lineage>
</organism>
<dbReference type="OrthoDB" id="8849678at2"/>
<dbReference type="Proteomes" id="UP000184339">
    <property type="component" value="Unassembled WGS sequence"/>
</dbReference>
<keyword evidence="2" id="KW-0805">Transcription regulation</keyword>
<keyword evidence="7" id="KW-1185">Reference proteome</keyword>
<dbReference type="Gene3D" id="1.10.10.10">
    <property type="entry name" value="Winged helix-like DNA-binding domain superfamily/Winged helix DNA-binding domain"/>
    <property type="match status" value="1"/>
</dbReference>